<sequence length="266" mass="30947">MATNEFPQGFKAVVAKATLQSSVIRWLFIKQHKVREPVPGKPTDRTLFVINVPPFCDETALAYTFSVCGEVTDVFCHARPNPGVPQQSSGIFNKRRELCIYKVAYVVFESPEGLSRALALNNDMPLILHCEQSGVKLGIDKWMDKYDSALLNHNELETEIKTFMVEFDAEEKRKEHEAKMVGEADEEGWIMVTNKSRKRGIARTEVIRKKILDKEKLKRSKRELKNFYTFQIRESKMKHLETLRKKFQEDKKKINAFKQTRKFKPF</sequence>
<protein>
    <recommendedName>
        <fullName evidence="3">Ribosomal RNA-processing protein 7 C-terminal domain-containing protein</fullName>
    </recommendedName>
</protein>
<dbReference type="Gene3D" id="3.30.70.330">
    <property type="match status" value="1"/>
</dbReference>
<feature type="coiled-coil region" evidence="2">
    <location>
        <begin position="139"/>
        <end position="173"/>
    </location>
</feature>
<gene>
    <name evidence="4" type="ORF">R5R35_013956</name>
</gene>
<dbReference type="Proteomes" id="UP001378592">
    <property type="component" value="Unassembled WGS sequence"/>
</dbReference>
<keyword evidence="5" id="KW-1185">Reference proteome</keyword>
<accession>A0AAN9UZC3</accession>
<dbReference type="InterPro" id="IPR012677">
    <property type="entry name" value="Nucleotide-bd_a/b_plait_sf"/>
</dbReference>
<dbReference type="Gene3D" id="6.10.250.1770">
    <property type="match status" value="1"/>
</dbReference>
<evidence type="ECO:0000256" key="1">
    <source>
        <dbReference type="ARBA" id="ARBA00006110"/>
    </source>
</evidence>
<dbReference type="InterPro" id="IPR024326">
    <property type="entry name" value="RRP7_C"/>
</dbReference>
<dbReference type="InterPro" id="IPR035979">
    <property type="entry name" value="RBD_domain_sf"/>
</dbReference>
<dbReference type="GO" id="GO:0006364">
    <property type="term" value="P:rRNA processing"/>
    <property type="evidence" value="ECO:0007669"/>
    <property type="project" value="TreeGrafter"/>
</dbReference>
<dbReference type="AlphaFoldDB" id="A0AAN9UZC3"/>
<dbReference type="PANTHER" id="PTHR13191:SF0">
    <property type="entry name" value="RIBOSOMAL RNA-PROCESSING PROTEIN 7 HOMOLOG A-RELATED"/>
    <property type="match status" value="1"/>
</dbReference>
<dbReference type="GO" id="GO:0000028">
    <property type="term" value="P:ribosomal small subunit assembly"/>
    <property type="evidence" value="ECO:0007669"/>
    <property type="project" value="TreeGrafter"/>
</dbReference>
<name>A0AAN9UZC3_9ORTH</name>
<dbReference type="CDD" id="cd12951">
    <property type="entry name" value="RRP7_Rrp7A"/>
    <property type="match status" value="1"/>
</dbReference>
<comment type="similarity">
    <text evidence="1">Belongs to the RRP7 family.</text>
</comment>
<evidence type="ECO:0000256" key="2">
    <source>
        <dbReference type="SAM" id="Coils"/>
    </source>
</evidence>
<proteinExistence type="inferred from homology"/>
<dbReference type="EMBL" id="JAZDUA010000987">
    <property type="protein sequence ID" value="KAK7788636.1"/>
    <property type="molecule type" value="Genomic_DNA"/>
</dbReference>
<feature type="domain" description="Ribosomal RNA-processing protein 7 C-terminal" evidence="3">
    <location>
        <begin position="149"/>
        <end position="266"/>
    </location>
</feature>
<evidence type="ECO:0000259" key="3">
    <source>
        <dbReference type="Pfam" id="PF12923"/>
    </source>
</evidence>
<organism evidence="4 5">
    <name type="scientific">Gryllus longicercus</name>
    <dbReference type="NCBI Taxonomy" id="2509291"/>
    <lineage>
        <taxon>Eukaryota</taxon>
        <taxon>Metazoa</taxon>
        <taxon>Ecdysozoa</taxon>
        <taxon>Arthropoda</taxon>
        <taxon>Hexapoda</taxon>
        <taxon>Insecta</taxon>
        <taxon>Pterygota</taxon>
        <taxon>Neoptera</taxon>
        <taxon>Polyneoptera</taxon>
        <taxon>Orthoptera</taxon>
        <taxon>Ensifera</taxon>
        <taxon>Gryllidea</taxon>
        <taxon>Grylloidea</taxon>
        <taxon>Gryllidae</taxon>
        <taxon>Gryllinae</taxon>
        <taxon>Gryllus</taxon>
    </lineage>
</organism>
<dbReference type="Pfam" id="PF12923">
    <property type="entry name" value="RRP7"/>
    <property type="match status" value="1"/>
</dbReference>
<keyword evidence="2" id="KW-0175">Coiled coil</keyword>
<dbReference type="PANTHER" id="PTHR13191">
    <property type="entry name" value="RIBOSOMAL RNA PROCESSING PROTEIN 7-RELATED"/>
    <property type="match status" value="1"/>
</dbReference>
<dbReference type="GO" id="GO:0034456">
    <property type="term" value="C:UTP-C complex"/>
    <property type="evidence" value="ECO:0007669"/>
    <property type="project" value="TreeGrafter"/>
</dbReference>
<reference evidence="4 5" key="1">
    <citation type="submission" date="2024-03" db="EMBL/GenBank/DDBJ databases">
        <title>The genome assembly and annotation of the cricket Gryllus longicercus Weissman &amp; Gray.</title>
        <authorList>
            <person name="Szrajer S."/>
            <person name="Gray D."/>
            <person name="Ylla G."/>
        </authorList>
    </citation>
    <scope>NUCLEOTIDE SEQUENCE [LARGE SCALE GENOMIC DNA]</scope>
    <source>
        <strain evidence="4">DAG 2021-001</strain>
        <tissue evidence="4">Whole body minus gut</tissue>
    </source>
</reference>
<dbReference type="GO" id="GO:0032545">
    <property type="term" value="C:CURI complex"/>
    <property type="evidence" value="ECO:0007669"/>
    <property type="project" value="TreeGrafter"/>
</dbReference>
<dbReference type="InterPro" id="IPR040446">
    <property type="entry name" value="RRP7"/>
</dbReference>
<dbReference type="SUPFAM" id="SSF54928">
    <property type="entry name" value="RNA-binding domain, RBD"/>
    <property type="match status" value="1"/>
</dbReference>
<comment type="caution">
    <text evidence="4">The sequence shown here is derived from an EMBL/GenBank/DDBJ whole genome shotgun (WGS) entry which is preliminary data.</text>
</comment>
<evidence type="ECO:0000313" key="4">
    <source>
        <dbReference type="EMBL" id="KAK7788636.1"/>
    </source>
</evidence>
<dbReference type="GO" id="GO:0003676">
    <property type="term" value="F:nucleic acid binding"/>
    <property type="evidence" value="ECO:0007669"/>
    <property type="project" value="InterPro"/>
</dbReference>
<evidence type="ECO:0000313" key="5">
    <source>
        <dbReference type="Proteomes" id="UP001378592"/>
    </source>
</evidence>